<keyword evidence="3" id="KW-1185">Reference proteome</keyword>
<name>A0A1A9UIR6_GLOAU</name>
<sequence>MYLKFKIKYWSCFIPTYHPNWDKWNRSIRKLNTYVISLDSYVAFHGGRLQFYLVYVYLILTDACTPVINCRKCNRWSRRLNDACPSSTIQILMEAESASNTAYSSGLIDHTSSKKT</sequence>
<protein>
    <submittedName>
        <fullName evidence="2">Uncharacterized protein</fullName>
    </submittedName>
</protein>
<keyword evidence="1" id="KW-0472">Membrane</keyword>
<dbReference type="Proteomes" id="UP000078200">
    <property type="component" value="Unassembled WGS sequence"/>
</dbReference>
<evidence type="ECO:0000313" key="3">
    <source>
        <dbReference type="Proteomes" id="UP000078200"/>
    </source>
</evidence>
<feature type="transmembrane region" description="Helical" evidence="1">
    <location>
        <begin position="49"/>
        <end position="70"/>
    </location>
</feature>
<reference evidence="2" key="1">
    <citation type="submission" date="2020-05" db="UniProtKB">
        <authorList>
            <consortium name="EnsemblMetazoa"/>
        </authorList>
    </citation>
    <scope>IDENTIFICATION</scope>
    <source>
        <strain evidence="2">TTRI</strain>
    </source>
</reference>
<proteinExistence type="predicted"/>
<keyword evidence="1" id="KW-1133">Transmembrane helix</keyword>
<evidence type="ECO:0000256" key="1">
    <source>
        <dbReference type="SAM" id="Phobius"/>
    </source>
</evidence>
<organism evidence="2 3">
    <name type="scientific">Glossina austeni</name>
    <name type="common">Savannah tsetse fly</name>
    <dbReference type="NCBI Taxonomy" id="7395"/>
    <lineage>
        <taxon>Eukaryota</taxon>
        <taxon>Metazoa</taxon>
        <taxon>Ecdysozoa</taxon>
        <taxon>Arthropoda</taxon>
        <taxon>Hexapoda</taxon>
        <taxon>Insecta</taxon>
        <taxon>Pterygota</taxon>
        <taxon>Neoptera</taxon>
        <taxon>Endopterygota</taxon>
        <taxon>Diptera</taxon>
        <taxon>Brachycera</taxon>
        <taxon>Muscomorpha</taxon>
        <taxon>Hippoboscoidea</taxon>
        <taxon>Glossinidae</taxon>
        <taxon>Glossina</taxon>
    </lineage>
</organism>
<evidence type="ECO:0000313" key="2">
    <source>
        <dbReference type="EnsemblMetazoa" id="GAUT006231-PA"/>
    </source>
</evidence>
<accession>A0A1A9UIR6</accession>
<dbReference type="AlphaFoldDB" id="A0A1A9UIR6"/>
<dbReference type="EnsemblMetazoa" id="GAUT006231-RA">
    <property type="protein sequence ID" value="GAUT006231-PA"/>
    <property type="gene ID" value="GAUT006231"/>
</dbReference>
<dbReference type="VEuPathDB" id="VectorBase:GAUT006231"/>
<keyword evidence="1" id="KW-0812">Transmembrane</keyword>